<evidence type="ECO:0000256" key="2">
    <source>
        <dbReference type="SAM" id="Phobius"/>
    </source>
</evidence>
<feature type="domain" description="Septum formation-related" evidence="3">
    <location>
        <begin position="99"/>
        <end position="324"/>
    </location>
</feature>
<proteinExistence type="predicted"/>
<feature type="transmembrane region" description="Helical" evidence="2">
    <location>
        <begin position="47"/>
        <end position="68"/>
    </location>
</feature>
<organism evidence="4 5">
    <name type="scientific">Mycolicibacillus trivialis</name>
    <dbReference type="NCBI Taxonomy" id="1798"/>
    <lineage>
        <taxon>Bacteria</taxon>
        <taxon>Bacillati</taxon>
        <taxon>Actinomycetota</taxon>
        <taxon>Actinomycetes</taxon>
        <taxon>Mycobacteriales</taxon>
        <taxon>Mycobacteriaceae</taxon>
        <taxon>Mycolicibacillus</taxon>
    </lineage>
</organism>
<comment type="caution">
    <text evidence="4">The sequence shown here is derived from an EMBL/GenBank/DDBJ whole genome shotgun (WGS) entry which is preliminary data.</text>
</comment>
<name>A0A1X2EMF8_9MYCO</name>
<feature type="region of interest" description="Disordered" evidence="1">
    <location>
        <begin position="1"/>
        <end position="32"/>
    </location>
</feature>
<dbReference type="AlphaFoldDB" id="A0A1X2EMF8"/>
<keyword evidence="2" id="KW-0812">Transmembrane</keyword>
<dbReference type="InterPro" id="IPR026004">
    <property type="entry name" value="Septum_form"/>
</dbReference>
<accession>A0A1X2EMF8</accession>
<dbReference type="Proteomes" id="UP000193090">
    <property type="component" value="Unassembled WGS sequence"/>
</dbReference>
<sequence length="372" mass="40115">MVAMSDEPDPIDDAVDEPSDAPAEQPKRRRVRWPRLRTRSSRAARRTLLLTALGGLLIAGVAAAIPLVDQDEGLIGYLGLDSQNPVTTRTNDAFSNAAAGDCLTWPEDSPNAVALADCAGEHRFEVAEAVDMRAFPGSEYGPDAAPPSADRLRAIGSEQCERAVHRYLGPRYDPNGRFAIGVLWPGDKPWQHSGERRMLCGLQLPGPGDTQLLFSGRVADQDQSKVWPPGTCLGIDTETNQPSDIPVDCAAPHSMEVTGTVDLAERFHDVLPAEPEQDAYIKEVCTRVTEEYLAPVKLRETTLTLLYSTISLPSWTAGSRQLSCSVGMTLGNGGWATLLNSAKADLLINGQPPVPPPDIPEERLDLLPLPGS</sequence>
<gene>
    <name evidence="4" type="ORF">AWC30_06110</name>
</gene>
<evidence type="ECO:0000256" key="1">
    <source>
        <dbReference type="SAM" id="MobiDB-lite"/>
    </source>
</evidence>
<feature type="region of interest" description="Disordered" evidence="1">
    <location>
        <begin position="353"/>
        <end position="372"/>
    </location>
</feature>
<evidence type="ECO:0000313" key="5">
    <source>
        <dbReference type="Proteomes" id="UP000193090"/>
    </source>
</evidence>
<protein>
    <recommendedName>
        <fullName evidence="3">Septum formation-related domain-containing protein</fullName>
    </recommendedName>
</protein>
<dbReference type="STRING" id="1798.AWC30_06110"/>
<feature type="compositionally biased region" description="Acidic residues" evidence="1">
    <location>
        <begin position="1"/>
        <end position="19"/>
    </location>
</feature>
<evidence type="ECO:0000313" key="4">
    <source>
        <dbReference type="EMBL" id="ORX06671.1"/>
    </source>
</evidence>
<reference evidence="4 5" key="1">
    <citation type="submission" date="2016-01" db="EMBL/GenBank/DDBJ databases">
        <title>The new phylogeny of the genus Mycobacterium.</title>
        <authorList>
            <person name="Tarcisio F."/>
            <person name="Conor M."/>
            <person name="Antonella G."/>
            <person name="Elisabetta G."/>
            <person name="Giulia F.S."/>
            <person name="Sara T."/>
            <person name="Anna F."/>
            <person name="Clotilde B."/>
            <person name="Roberto B."/>
            <person name="Veronica D.S."/>
            <person name="Fabio R."/>
            <person name="Monica P."/>
            <person name="Olivier J."/>
            <person name="Enrico T."/>
            <person name="Nicola S."/>
        </authorList>
    </citation>
    <scope>NUCLEOTIDE SEQUENCE [LARGE SCALE GENOMIC DNA]</scope>
    <source>
        <strain evidence="4 5">DSM 44153</strain>
    </source>
</reference>
<keyword evidence="2" id="KW-0472">Membrane</keyword>
<evidence type="ECO:0000259" key="3">
    <source>
        <dbReference type="Pfam" id="PF13845"/>
    </source>
</evidence>
<dbReference type="Pfam" id="PF13845">
    <property type="entry name" value="Septum_form"/>
    <property type="match status" value="1"/>
</dbReference>
<keyword evidence="5" id="KW-1185">Reference proteome</keyword>
<keyword evidence="2" id="KW-1133">Transmembrane helix</keyword>
<dbReference type="EMBL" id="LQPZ01000015">
    <property type="protein sequence ID" value="ORX06671.1"/>
    <property type="molecule type" value="Genomic_DNA"/>
</dbReference>